<feature type="transmembrane region" description="Helical" evidence="5">
    <location>
        <begin position="360"/>
        <end position="378"/>
    </location>
</feature>
<dbReference type="Pfam" id="PF01699">
    <property type="entry name" value="Na_Ca_ex"/>
    <property type="match status" value="2"/>
</dbReference>
<accession>A0A4Q2S351</accession>
<feature type="transmembrane region" description="Helical" evidence="5">
    <location>
        <begin position="162"/>
        <end position="180"/>
    </location>
</feature>
<evidence type="ECO:0000256" key="4">
    <source>
        <dbReference type="ARBA" id="ARBA00023136"/>
    </source>
</evidence>
<organism evidence="7 8">
    <name type="scientific">Nocardioides oleivorans</name>
    <dbReference type="NCBI Taxonomy" id="273676"/>
    <lineage>
        <taxon>Bacteria</taxon>
        <taxon>Bacillati</taxon>
        <taxon>Actinomycetota</taxon>
        <taxon>Actinomycetes</taxon>
        <taxon>Propionibacteriales</taxon>
        <taxon>Nocardioidaceae</taxon>
        <taxon>Nocardioides</taxon>
    </lineage>
</organism>
<feature type="transmembrane region" description="Helical" evidence="5">
    <location>
        <begin position="130"/>
        <end position="150"/>
    </location>
</feature>
<evidence type="ECO:0000256" key="3">
    <source>
        <dbReference type="ARBA" id="ARBA00022989"/>
    </source>
</evidence>
<feature type="transmembrane region" description="Helical" evidence="5">
    <location>
        <begin position="336"/>
        <end position="353"/>
    </location>
</feature>
<keyword evidence="3 5" id="KW-1133">Transmembrane helix</keyword>
<evidence type="ECO:0000256" key="2">
    <source>
        <dbReference type="ARBA" id="ARBA00022692"/>
    </source>
</evidence>
<name>A0A4Q2S351_9ACTN</name>
<reference evidence="7 8" key="1">
    <citation type="submission" date="2019-01" db="EMBL/GenBank/DDBJ databases">
        <title>Novel species of Nocardioides.</title>
        <authorList>
            <person name="Liu Q."/>
            <person name="Xin Y.-H."/>
        </authorList>
    </citation>
    <scope>NUCLEOTIDE SEQUENCE [LARGE SCALE GENOMIC DNA]</scope>
    <source>
        <strain evidence="7 8">CGMCC 4.6882</strain>
    </source>
</reference>
<protein>
    <submittedName>
        <fullName evidence="7">Ionic transporter y4hA</fullName>
    </submittedName>
</protein>
<dbReference type="Proteomes" id="UP000294071">
    <property type="component" value="Unassembled WGS sequence"/>
</dbReference>
<dbReference type="GO" id="GO:0015385">
    <property type="term" value="F:sodium:proton antiporter activity"/>
    <property type="evidence" value="ECO:0007669"/>
    <property type="project" value="TreeGrafter"/>
</dbReference>
<evidence type="ECO:0000313" key="8">
    <source>
        <dbReference type="Proteomes" id="UP000294071"/>
    </source>
</evidence>
<proteinExistence type="predicted"/>
<feature type="transmembrane region" description="Helical" evidence="5">
    <location>
        <begin position="302"/>
        <end position="324"/>
    </location>
</feature>
<dbReference type="InterPro" id="IPR004837">
    <property type="entry name" value="NaCa_Exmemb"/>
</dbReference>
<dbReference type="PANTHER" id="PTHR37958:SF1">
    <property type="entry name" value="SODIUM-POTASSIUM_PROTON ANTIPORTER CHAA"/>
    <property type="match status" value="1"/>
</dbReference>
<feature type="transmembrane region" description="Helical" evidence="5">
    <location>
        <begin position="61"/>
        <end position="85"/>
    </location>
</feature>
<dbReference type="GO" id="GO:0015386">
    <property type="term" value="F:potassium:proton antiporter activity"/>
    <property type="evidence" value="ECO:0007669"/>
    <property type="project" value="TreeGrafter"/>
</dbReference>
<evidence type="ECO:0000259" key="6">
    <source>
        <dbReference type="Pfam" id="PF01699"/>
    </source>
</evidence>
<feature type="domain" description="Sodium/calcium exchanger membrane region" evidence="6">
    <location>
        <begin position="235"/>
        <end position="377"/>
    </location>
</feature>
<dbReference type="AlphaFoldDB" id="A0A4Q2S351"/>
<feature type="transmembrane region" description="Helical" evidence="5">
    <location>
        <begin position="30"/>
        <end position="49"/>
    </location>
</feature>
<dbReference type="EMBL" id="SDWT01000001">
    <property type="protein sequence ID" value="RYB94845.1"/>
    <property type="molecule type" value="Genomic_DNA"/>
</dbReference>
<evidence type="ECO:0000256" key="1">
    <source>
        <dbReference type="ARBA" id="ARBA00004141"/>
    </source>
</evidence>
<feature type="transmembrane region" description="Helical" evidence="5">
    <location>
        <begin position="7"/>
        <end position="24"/>
    </location>
</feature>
<keyword evidence="8" id="KW-1185">Reference proteome</keyword>
<comment type="subcellular location">
    <subcellularLocation>
        <location evidence="1">Membrane</location>
        <topology evidence="1">Multi-pass membrane protein</topology>
    </subcellularLocation>
</comment>
<sequence>MSRPSWTTLAPVVALVVLVPAWFAHPESPVVLGVLALLLVGAVLAAVHHAEVVAHRVGEPYGSLVLAVAVTIIEVGLIVTLMVTADKDASGLARDTVFAAVMITVNGIVGISLLVGALKHRLAVFNPEGTGAALATVIALAVLCLVVPSVTTSEPGPEFTGAQLAFAAIASLALYGMFVFTQTIRHRDFFLPVEQGQHTPTVMSSGGGDSFEHAPVDLDEDGHADPPTDRAALASLGLLVVSLVAVVGLAKIESPAIENGVAALGFPQAVVGVVIALLVLAPETIAAVRAAARNRVQVSLNLALGSAMASIGLTIPAIAIASIWLEGPLELGLNQLQTVLLLLTAAVAILTVVPGRTKPLQGGVHLVLLASFLFLTIAP</sequence>
<feature type="transmembrane region" description="Helical" evidence="5">
    <location>
        <begin position="262"/>
        <end position="281"/>
    </location>
</feature>
<dbReference type="RefSeq" id="WP_129400191.1">
    <property type="nucleotide sequence ID" value="NZ_SDWT01000001.1"/>
</dbReference>
<feature type="domain" description="Sodium/calcium exchanger membrane region" evidence="6">
    <location>
        <begin position="29"/>
        <end position="183"/>
    </location>
</feature>
<comment type="caution">
    <text evidence="7">The sequence shown here is derived from an EMBL/GenBank/DDBJ whole genome shotgun (WGS) entry which is preliminary data.</text>
</comment>
<dbReference type="PANTHER" id="PTHR37958">
    <property type="entry name" value="SODIUM-POTASSIUM/PROTON ANTIPORTER CHAA"/>
    <property type="match status" value="1"/>
</dbReference>
<dbReference type="InterPro" id="IPR052946">
    <property type="entry name" value="Alkaline_pH_Ca-Antiporter"/>
</dbReference>
<dbReference type="GO" id="GO:0005886">
    <property type="term" value="C:plasma membrane"/>
    <property type="evidence" value="ECO:0007669"/>
    <property type="project" value="TreeGrafter"/>
</dbReference>
<feature type="transmembrane region" description="Helical" evidence="5">
    <location>
        <begin position="231"/>
        <end position="250"/>
    </location>
</feature>
<feature type="transmembrane region" description="Helical" evidence="5">
    <location>
        <begin position="97"/>
        <end position="118"/>
    </location>
</feature>
<keyword evidence="2 5" id="KW-0812">Transmembrane</keyword>
<evidence type="ECO:0000256" key="5">
    <source>
        <dbReference type="SAM" id="Phobius"/>
    </source>
</evidence>
<dbReference type="OrthoDB" id="3531445at2"/>
<evidence type="ECO:0000313" key="7">
    <source>
        <dbReference type="EMBL" id="RYB94845.1"/>
    </source>
</evidence>
<keyword evidence="4 5" id="KW-0472">Membrane</keyword>
<gene>
    <name evidence="7" type="ORF">EUA93_11070</name>
</gene>